<gene>
    <name evidence="1" type="ORF">H8S20_04530</name>
</gene>
<protein>
    <submittedName>
        <fullName evidence="1">Uncharacterized protein</fullName>
    </submittedName>
</protein>
<dbReference type="EMBL" id="JACOOO010000004">
    <property type="protein sequence ID" value="MBC5628157.1"/>
    <property type="molecule type" value="Genomic_DNA"/>
</dbReference>
<proteinExistence type="predicted"/>
<dbReference type="Pfam" id="PF04525">
    <property type="entry name" value="LOR"/>
    <property type="match status" value="1"/>
</dbReference>
<sequence>MVKVLNMKGSNEPKVIRVTEEDGTNVISFKKSPALPTRVRYLITNNNNEKIGTIEKSRSNFSIVNLPEINISINDDKIKIKKSMKELKDVYEIEGNGFSIIGNWFGPTFSITKNEKVVASVKVEQEELGRSYLADIIDKSNEEQIISILFAVSWID</sequence>
<evidence type="ECO:0000313" key="2">
    <source>
        <dbReference type="Proteomes" id="UP000596929"/>
    </source>
</evidence>
<accession>A0ABR7D9S9</accession>
<reference evidence="1 2" key="1">
    <citation type="submission" date="2020-08" db="EMBL/GenBank/DDBJ databases">
        <title>Genome public.</title>
        <authorList>
            <person name="Liu C."/>
            <person name="Sun Q."/>
        </authorList>
    </citation>
    <scope>NUCLEOTIDE SEQUENCE [LARGE SCALE GENOMIC DNA]</scope>
    <source>
        <strain evidence="1 2">NSJ-6</strain>
    </source>
</reference>
<dbReference type="Proteomes" id="UP000596929">
    <property type="component" value="Unassembled WGS sequence"/>
</dbReference>
<comment type="caution">
    <text evidence="1">The sequence shown here is derived from an EMBL/GenBank/DDBJ whole genome shotgun (WGS) entry which is preliminary data.</text>
</comment>
<name>A0ABR7D9S9_9CLOT</name>
<organism evidence="1 2">
    <name type="scientific">Clostridium hominis</name>
    <dbReference type="NCBI Taxonomy" id="2763036"/>
    <lineage>
        <taxon>Bacteria</taxon>
        <taxon>Bacillati</taxon>
        <taxon>Bacillota</taxon>
        <taxon>Clostridia</taxon>
        <taxon>Eubacteriales</taxon>
        <taxon>Clostridiaceae</taxon>
        <taxon>Clostridium</taxon>
    </lineage>
</organism>
<evidence type="ECO:0000313" key="1">
    <source>
        <dbReference type="EMBL" id="MBC5628157.1"/>
    </source>
</evidence>
<dbReference type="InterPro" id="IPR007612">
    <property type="entry name" value="LOR"/>
</dbReference>
<keyword evidence="2" id="KW-1185">Reference proteome</keyword>
<dbReference type="RefSeq" id="WP_186859401.1">
    <property type="nucleotide sequence ID" value="NZ_JACOOO010000004.1"/>
</dbReference>